<dbReference type="InterPro" id="IPR000160">
    <property type="entry name" value="GGDEF_dom"/>
</dbReference>
<dbReference type="PANTHER" id="PTHR45138:SF9">
    <property type="entry name" value="DIGUANYLATE CYCLASE DGCM-RELATED"/>
    <property type="match status" value="1"/>
</dbReference>
<dbReference type="GO" id="GO:0043709">
    <property type="term" value="P:cell adhesion involved in single-species biofilm formation"/>
    <property type="evidence" value="ECO:0007669"/>
    <property type="project" value="TreeGrafter"/>
</dbReference>
<dbReference type="EMBL" id="JAAKDE010000001">
    <property type="protein sequence ID" value="MBA2132020.1"/>
    <property type="molecule type" value="Genomic_DNA"/>
</dbReference>
<dbReference type="InterPro" id="IPR043128">
    <property type="entry name" value="Rev_trsase/Diguanyl_cyclase"/>
</dbReference>
<feature type="domain" description="GGDEF" evidence="1">
    <location>
        <begin position="192"/>
        <end position="322"/>
    </location>
</feature>
<protein>
    <submittedName>
        <fullName evidence="2">GGDEF domain-containing protein</fullName>
    </submittedName>
</protein>
<comment type="caution">
    <text evidence="2">The sequence shown here is derived from an EMBL/GenBank/DDBJ whole genome shotgun (WGS) entry which is preliminary data.</text>
</comment>
<dbReference type="Pfam" id="PF00990">
    <property type="entry name" value="GGDEF"/>
    <property type="match status" value="1"/>
</dbReference>
<reference evidence="2" key="1">
    <citation type="submission" date="2020-06" db="EMBL/GenBank/DDBJ databases">
        <title>Novel chitinolytic bacterium.</title>
        <authorList>
            <person name="Ungkulpasvich U."/>
            <person name="Kosugi A."/>
            <person name="Uke A."/>
        </authorList>
    </citation>
    <scope>NUCLEOTIDE SEQUENCE</scope>
    <source>
        <strain evidence="2">UUS1-1</strain>
    </source>
</reference>
<dbReference type="SUPFAM" id="SSF55073">
    <property type="entry name" value="Nucleotide cyclase"/>
    <property type="match status" value="1"/>
</dbReference>
<accession>A0A8J6LHE8</accession>
<name>A0A8J6LHE8_9FIRM</name>
<evidence type="ECO:0000313" key="2">
    <source>
        <dbReference type="EMBL" id="MBA2132020.1"/>
    </source>
</evidence>
<organism evidence="2 3">
    <name type="scientific">Capillibacterium thermochitinicola</name>
    <dbReference type="NCBI Taxonomy" id="2699427"/>
    <lineage>
        <taxon>Bacteria</taxon>
        <taxon>Bacillati</taxon>
        <taxon>Bacillota</taxon>
        <taxon>Capillibacterium</taxon>
    </lineage>
</organism>
<dbReference type="GO" id="GO:1902201">
    <property type="term" value="P:negative regulation of bacterial-type flagellum-dependent cell motility"/>
    <property type="evidence" value="ECO:0007669"/>
    <property type="project" value="TreeGrafter"/>
</dbReference>
<dbReference type="InterPro" id="IPR029787">
    <property type="entry name" value="Nucleotide_cyclase"/>
</dbReference>
<proteinExistence type="predicted"/>
<dbReference type="NCBIfam" id="TIGR00254">
    <property type="entry name" value="GGDEF"/>
    <property type="match status" value="1"/>
</dbReference>
<dbReference type="PROSITE" id="PS50887">
    <property type="entry name" value="GGDEF"/>
    <property type="match status" value="1"/>
</dbReference>
<dbReference type="CDD" id="cd01949">
    <property type="entry name" value="GGDEF"/>
    <property type="match status" value="1"/>
</dbReference>
<dbReference type="SMART" id="SM00267">
    <property type="entry name" value="GGDEF"/>
    <property type="match status" value="1"/>
</dbReference>
<sequence>MKEKRHADQGAIVFLRFSQQPDWAGEMFPRLKEALTDLTLELKVQRKKIKIIPVRLADDRLLLLYPGLTPRRALMITGRLQVVYSRRVATRGGLSPDFRTNVIGYGPGEKEMTAFLRLVFHHFLPETESTEKDSGAVEELLTTLVPHIAESYLLLDQAQNLALCDDVSGLPNHRAAQTVLGEKLNKSLKEQAPFSILFVDGDNLRQYNDVSYQKGNCMIRKLGEILASQLRRGDFLARWFSGDEFLIVLPGADRRKAVRVGERLRLLVEETTRDWLFPITISVGVASFPEDGKNLEELLRKAEEANALAKKSGKNQVCEARACYGESAAAVYQKKKTC</sequence>
<keyword evidence="3" id="KW-1185">Reference proteome</keyword>
<dbReference type="GO" id="GO:0005886">
    <property type="term" value="C:plasma membrane"/>
    <property type="evidence" value="ECO:0007669"/>
    <property type="project" value="TreeGrafter"/>
</dbReference>
<dbReference type="PANTHER" id="PTHR45138">
    <property type="entry name" value="REGULATORY COMPONENTS OF SENSORY TRANSDUCTION SYSTEM"/>
    <property type="match status" value="1"/>
</dbReference>
<evidence type="ECO:0000259" key="1">
    <source>
        <dbReference type="PROSITE" id="PS50887"/>
    </source>
</evidence>
<evidence type="ECO:0000313" key="3">
    <source>
        <dbReference type="Proteomes" id="UP000657177"/>
    </source>
</evidence>
<dbReference type="AlphaFoldDB" id="A0A8J6LHE8"/>
<dbReference type="RefSeq" id="WP_181338458.1">
    <property type="nucleotide sequence ID" value="NZ_JAAKDE010000001.1"/>
</dbReference>
<gene>
    <name evidence="2" type="ORF">G5B42_00380</name>
</gene>
<dbReference type="InterPro" id="IPR050469">
    <property type="entry name" value="Diguanylate_Cyclase"/>
</dbReference>
<dbReference type="GO" id="GO:0052621">
    <property type="term" value="F:diguanylate cyclase activity"/>
    <property type="evidence" value="ECO:0007669"/>
    <property type="project" value="TreeGrafter"/>
</dbReference>
<dbReference type="Gene3D" id="3.30.70.270">
    <property type="match status" value="1"/>
</dbReference>
<dbReference type="Proteomes" id="UP000657177">
    <property type="component" value="Unassembled WGS sequence"/>
</dbReference>